<name>A0A4Y6PQM1_PERCE</name>
<evidence type="ECO:0000256" key="5">
    <source>
        <dbReference type="ARBA" id="ARBA00022801"/>
    </source>
</evidence>
<proteinExistence type="inferred from homology"/>
<dbReference type="Proteomes" id="UP000315995">
    <property type="component" value="Chromosome"/>
</dbReference>
<dbReference type="NCBIfam" id="TIGR02248">
    <property type="entry name" value="mutH_TIGR"/>
    <property type="match status" value="1"/>
</dbReference>
<dbReference type="Gene3D" id="3.40.600.10">
    <property type="entry name" value="DNA mismatch repair MutH/Restriction endonuclease, type II"/>
    <property type="match status" value="1"/>
</dbReference>
<dbReference type="EMBL" id="CP041186">
    <property type="protein sequence ID" value="QDG50618.1"/>
    <property type="molecule type" value="Genomic_DNA"/>
</dbReference>
<dbReference type="GO" id="GO:0006304">
    <property type="term" value="P:DNA modification"/>
    <property type="evidence" value="ECO:0007669"/>
    <property type="project" value="InterPro"/>
</dbReference>
<dbReference type="NCBIfam" id="NF003458">
    <property type="entry name" value="PRK05070.1"/>
    <property type="match status" value="1"/>
</dbReference>
<keyword evidence="4" id="KW-0227">DNA damage</keyword>
<dbReference type="OrthoDB" id="5510682at2"/>
<organism evidence="8 9">
    <name type="scientific">Persicimonas caeni</name>
    <dbReference type="NCBI Taxonomy" id="2292766"/>
    <lineage>
        <taxon>Bacteria</taxon>
        <taxon>Deltaproteobacteria</taxon>
        <taxon>Bradymonadales</taxon>
        <taxon>Bradymonadaceae</taxon>
        <taxon>Persicimonas</taxon>
    </lineage>
</organism>
<dbReference type="InterPro" id="IPR011337">
    <property type="entry name" value="DNA_rep_MutH/RE_typeII_Sau3AI"/>
</dbReference>
<keyword evidence="2" id="KW-0540">Nuclease</keyword>
<gene>
    <name evidence="8" type="primary">mutH</name>
    <name evidence="8" type="ORF">FIV42_07700</name>
</gene>
<dbReference type="InterPro" id="IPR004230">
    <property type="entry name" value="DNA_mismatch_repair_MutH"/>
</dbReference>
<dbReference type="SMART" id="SM00927">
    <property type="entry name" value="MutH"/>
    <property type="match status" value="1"/>
</dbReference>
<dbReference type="CDD" id="cd00583">
    <property type="entry name" value="MutH-like"/>
    <property type="match status" value="1"/>
</dbReference>
<dbReference type="GO" id="GO:0003677">
    <property type="term" value="F:DNA binding"/>
    <property type="evidence" value="ECO:0007669"/>
    <property type="project" value="InterPro"/>
</dbReference>
<dbReference type="GO" id="GO:0006281">
    <property type="term" value="P:DNA repair"/>
    <property type="evidence" value="ECO:0007669"/>
    <property type="project" value="UniProtKB-KW"/>
</dbReference>
<evidence type="ECO:0000313" key="8">
    <source>
        <dbReference type="EMBL" id="QDG50618.1"/>
    </source>
</evidence>
<dbReference type="InterPro" id="IPR011335">
    <property type="entry name" value="Restrct_endonuc-II-like"/>
</dbReference>
<dbReference type="GO" id="GO:0016787">
    <property type="term" value="F:hydrolase activity"/>
    <property type="evidence" value="ECO:0007669"/>
    <property type="project" value="UniProtKB-KW"/>
</dbReference>
<dbReference type="HAMAP" id="MF_00759">
    <property type="entry name" value="MutH"/>
    <property type="match status" value="1"/>
</dbReference>
<evidence type="ECO:0000256" key="1">
    <source>
        <dbReference type="ARBA" id="ARBA00022490"/>
    </source>
</evidence>
<evidence type="ECO:0000259" key="7">
    <source>
        <dbReference type="SMART" id="SM00927"/>
    </source>
</evidence>
<keyword evidence="5" id="KW-0378">Hydrolase</keyword>
<dbReference type="Pfam" id="PF02976">
    <property type="entry name" value="MutH"/>
    <property type="match status" value="1"/>
</dbReference>
<evidence type="ECO:0000313" key="9">
    <source>
        <dbReference type="Proteomes" id="UP000315995"/>
    </source>
</evidence>
<reference evidence="8 9" key="1">
    <citation type="submission" date="2019-06" db="EMBL/GenBank/DDBJ databases">
        <title>Persicimonas caeni gen. nov., sp. nov., a predatory bacterium isolated from solar saltern.</title>
        <authorList>
            <person name="Wang S."/>
        </authorList>
    </citation>
    <scope>NUCLEOTIDE SEQUENCE [LARGE SCALE GENOMIC DNA]</scope>
    <source>
        <strain evidence="8 9">YN101</strain>
    </source>
</reference>
<evidence type="ECO:0000256" key="4">
    <source>
        <dbReference type="ARBA" id="ARBA00022763"/>
    </source>
</evidence>
<keyword evidence="1" id="KW-0963">Cytoplasm</keyword>
<dbReference type="GO" id="GO:0004519">
    <property type="term" value="F:endonuclease activity"/>
    <property type="evidence" value="ECO:0007669"/>
    <property type="project" value="UniProtKB-KW"/>
</dbReference>
<feature type="domain" description="DNA mismatch repair MutH/Type II restriction enzyme Sau3AI" evidence="7">
    <location>
        <begin position="54"/>
        <end position="152"/>
    </location>
</feature>
<dbReference type="RefSeq" id="WP_141197110.1">
    <property type="nucleotide sequence ID" value="NZ_CP041186.1"/>
</dbReference>
<evidence type="ECO:0000256" key="2">
    <source>
        <dbReference type="ARBA" id="ARBA00022722"/>
    </source>
</evidence>
<sequence length="223" mass="24901">MDLSPPTTEQELLERADRIAGRTLGELAAMHDIEVPDDFRRAKGWVGRLIETCLGASAGNRPAPDFEKVGVELKTLPIGADGLPRETTYVCRVPLADIEELTWETSRVLKKLRRVLWVPVALVEEMPIPQRPVGQAILWSPEGHLGEALRQDWEAHTETIRLGFIEDLTAADGQYLQIRPKAAHSGKLTWAPGRDGGSILTLPRGYYLRRDFTSAILEANYAW</sequence>
<dbReference type="SUPFAM" id="SSF52980">
    <property type="entry name" value="Restriction endonuclease-like"/>
    <property type="match status" value="1"/>
</dbReference>
<evidence type="ECO:0000256" key="3">
    <source>
        <dbReference type="ARBA" id="ARBA00022759"/>
    </source>
</evidence>
<accession>A0A5B8Y817</accession>
<evidence type="ECO:0000256" key="6">
    <source>
        <dbReference type="ARBA" id="ARBA00023204"/>
    </source>
</evidence>
<protein>
    <submittedName>
        <fullName evidence="8">DNA mismatch repair endonuclease MutH</fullName>
    </submittedName>
</protein>
<keyword evidence="6" id="KW-0234">DNA repair</keyword>
<accession>A0A4Y6PQM1</accession>
<keyword evidence="3 8" id="KW-0255">Endonuclease</keyword>
<keyword evidence="9" id="KW-1185">Reference proteome</keyword>
<dbReference type="InterPro" id="IPR037057">
    <property type="entry name" value="DNA_rep_MutH/T2_RE_sf"/>
</dbReference>
<dbReference type="AlphaFoldDB" id="A0A4Y6PQM1"/>